<dbReference type="Pfam" id="PF00578">
    <property type="entry name" value="AhpC-TSA"/>
    <property type="match status" value="1"/>
</dbReference>
<evidence type="ECO:0000256" key="6">
    <source>
        <dbReference type="ARBA" id="ARBA00023002"/>
    </source>
</evidence>
<dbReference type="AlphaFoldDB" id="A0A5C8HPJ7"/>
<name>A0A5C8HPJ7_9MICO</name>
<dbReference type="SUPFAM" id="SSF52833">
    <property type="entry name" value="Thioredoxin-like"/>
    <property type="match status" value="1"/>
</dbReference>
<feature type="region of interest" description="Disordered" evidence="14">
    <location>
        <begin position="1"/>
        <end position="22"/>
    </location>
</feature>
<feature type="active site" description="Cysteine sulfenic acid (-SOH) intermediate; for peroxidase activity" evidence="13">
    <location>
        <position position="47"/>
    </location>
</feature>
<evidence type="ECO:0000256" key="10">
    <source>
        <dbReference type="ARBA" id="ARBA00038489"/>
    </source>
</evidence>
<comment type="function">
    <text evidence="1">Thiol-specific peroxidase that catalyzes the reduction of hydrogen peroxide and organic hydroperoxides to water and alcohols, respectively. Plays a role in cell protection against oxidative stress by detoxifying peroxides and as sensor of hydrogen peroxide-mediated signaling events.</text>
</comment>
<comment type="similarity">
    <text evidence="10">Belongs to the peroxiredoxin family. BCP/PrxQ subfamily.</text>
</comment>
<evidence type="ECO:0000256" key="14">
    <source>
        <dbReference type="SAM" id="MobiDB-lite"/>
    </source>
</evidence>
<dbReference type="PANTHER" id="PTHR42801:SF4">
    <property type="entry name" value="AHPC_TSA FAMILY PROTEIN"/>
    <property type="match status" value="1"/>
</dbReference>
<keyword evidence="4 16" id="KW-0575">Peroxidase</keyword>
<dbReference type="GO" id="GO:0005737">
    <property type="term" value="C:cytoplasm"/>
    <property type="evidence" value="ECO:0007669"/>
    <property type="project" value="TreeGrafter"/>
</dbReference>
<dbReference type="FunFam" id="3.40.30.10:FF:000007">
    <property type="entry name" value="Thioredoxin-dependent thiol peroxidase"/>
    <property type="match status" value="1"/>
</dbReference>
<evidence type="ECO:0000256" key="12">
    <source>
        <dbReference type="ARBA" id="ARBA00049091"/>
    </source>
</evidence>
<evidence type="ECO:0000256" key="8">
    <source>
        <dbReference type="ARBA" id="ARBA00023284"/>
    </source>
</evidence>
<evidence type="ECO:0000256" key="11">
    <source>
        <dbReference type="ARBA" id="ARBA00041373"/>
    </source>
</evidence>
<dbReference type="InterPro" id="IPR024706">
    <property type="entry name" value="Peroxiredoxin_AhpC-typ"/>
</dbReference>
<comment type="caution">
    <text evidence="16">The sequence shown here is derived from an EMBL/GenBank/DDBJ whole genome shotgun (WGS) entry which is preliminary data.</text>
</comment>
<dbReference type="Gene3D" id="3.40.30.10">
    <property type="entry name" value="Glutaredoxin"/>
    <property type="match status" value="1"/>
</dbReference>
<dbReference type="GO" id="GO:0034599">
    <property type="term" value="P:cellular response to oxidative stress"/>
    <property type="evidence" value="ECO:0007669"/>
    <property type="project" value="TreeGrafter"/>
</dbReference>
<dbReference type="PIRSF" id="PIRSF000239">
    <property type="entry name" value="AHPC"/>
    <property type="match status" value="1"/>
</dbReference>
<evidence type="ECO:0000256" key="2">
    <source>
        <dbReference type="ARBA" id="ARBA00011245"/>
    </source>
</evidence>
<dbReference type="InterPro" id="IPR013766">
    <property type="entry name" value="Thioredoxin_domain"/>
</dbReference>
<dbReference type="InterPro" id="IPR000866">
    <property type="entry name" value="AhpC/TSA"/>
</dbReference>
<dbReference type="NCBIfam" id="NF006960">
    <property type="entry name" value="PRK09437.1"/>
    <property type="match status" value="1"/>
</dbReference>
<gene>
    <name evidence="16" type="ORF">FVP60_03575</name>
</gene>
<comment type="subunit">
    <text evidence="2">Monomer.</text>
</comment>
<evidence type="ECO:0000256" key="7">
    <source>
        <dbReference type="ARBA" id="ARBA00023157"/>
    </source>
</evidence>
<comment type="catalytic activity">
    <reaction evidence="12">
        <text>a hydroperoxide + [thioredoxin]-dithiol = an alcohol + [thioredoxin]-disulfide + H2O</text>
        <dbReference type="Rhea" id="RHEA:62620"/>
        <dbReference type="Rhea" id="RHEA-COMP:10698"/>
        <dbReference type="Rhea" id="RHEA-COMP:10700"/>
        <dbReference type="ChEBI" id="CHEBI:15377"/>
        <dbReference type="ChEBI" id="CHEBI:29950"/>
        <dbReference type="ChEBI" id="CHEBI:30879"/>
        <dbReference type="ChEBI" id="CHEBI:35924"/>
        <dbReference type="ChEBI" id="CHEBI:50058"/>
        <dbReference type="EC" id="1.11.1.24"/>
    </reaction>
</comment>
<evidence type="ECO:0000256" key="3">
    <source>
        <dbReference type="ARBA" id="ARBA00013017"/>
    </source>
</evidence>
<keyword evidence="5" id="KW-0049">Antioxidant</keyword>
<evidence type="ECO:0000256" key="13">
    <source>
        <dbReference type="PIRSR" id="PIRSR000239-1"/>
    </source>
</evidence>
<evidence type="ECO:0000256" key="4">
    <source>
        <dbReference type="ARBA" id="ARBA00022559"/>
    </source>
</evidence>
<reference evidence="16 17" key="1">
    <citation type="submission" date="2019-08" db="EMBL/GenBank/DDBJ databases">
        <authorList>
            <person name="Dong K."/>
        </authorList>
    </citation>
    <scope>NUCLEOTIDE SEQUENCE [LARGE SCALE GENOMIC DNA]</scope>
    <source>
        <strain evidence="16 17">M4-8</strain>
    </source>
</reference>
<feature type="domain" description="Thioredoxin" evidence="15">
    <location>
        <begin position="5"/>
        <end position="157"/>
    </location>
</feature>
<dbReference type="PROSITE" id="PS51352">
    <property type="entry name" value="THIOREDOXIN_2"/>
    <property type="match status" value="1"/>
</dbReference>
<dbReference type="EC" id="1.11.1.24" evidence="3"/>
<evidence type="ECO:0000313" key="17">
    <source>
        <dbReference type="Proteomes" id="UP000321196"/>
    </source>
</evidence>
<evidence type="ECO:0000259" key="15">
    <source>
        <dbReference type="PROSITE" id="PS51352"/>
    </source>
</evidence>
<dbReference type="InterPro" id="IPR036249">
    <property type="entry name" value="Thioredoxin-like_sf"/>
</dbReference>
<keyword evidence="17" id="KW-1185">Reference proteome</keyword>
<dbReference type="PANTHER" id="PTHR42801">
    <property type="entry name" value="THIOREDOXIN-DEPENDENT PEROXIDE REDUCTASE"/>
    <property type="match status" value="1"/>
</dbReference>
<organism evidence="16 17">
    <name type="scientific">Microbacterium mitrae</name>
    <dbReference type="NCBI Taxonomy" id="664640"/>
    <lineage>
        <taxon>Bacteria</taxon>
        <taxon>Bacillati</taxon>
        <taxon>Actinomycetota</taxon>
        <taxon>Actinomycetes</taxon>
        <taxon>Micrococcales</taxon>
        <taxon>Microbacteriaceae</taxon>
        <taxon>Microbacterium</taxon>
    </lineage>
</organism>
<proteinExistence type="inferred from homology"/>
<evidence type="ECO:0000256" key="9">
    <source>
        <dbReference type="ARBA" id="ARBA00032824"/>
    </source>
</evidence>
<dbReference type="GO" id="GO:0045454">
    <property type="term" value="P:cell redox homeostasis"/>
    <property type="evidence" value="ECO:0007669"/>
    <property type="project" value="TreeGrafter"/>
</dbReference>
<keyword evidence="8" id="KW-0676">Redox-active center</keyword>
<protein>
    <recommendedName>
        <fullName evidence="3">thioredoxin-dependent peroxiredoxin</fullName>
        <ecNumber evidence="3">1.11.1.24</ecNumber>
    </recommendedName>
    <alternativeName>
        <fullName evidence="11">Bacterioferritin comigratory protein</fullName>
    </alternativeName>
    <alternativeName>
        <fullName evidence="9">Thioredoxin peroxidase</fullName>
    </alternativeName>
</protein>
<sequence>MTLRLEPGTPAPPFTLPDEDGKPVSLADYRGKKVVLYFYPQAMTPACTTQACEFRDNSAALAQAGYAVIGVSPDESERLGRFRDRDALTFPLLSDPDHAVMETYGTWGEKINYGRPYQGVIRSTFVIDERGIITHALYNVKATGHVARVIKLLGLSA</sequence>
<dbReference type="OrthoDB" id="9812811at2"/>
<keyword evidence="7" id="KW-1015">Disulfide bond</keyword>
<dbReference type="CDD" id="cd03017">
    <property type="entry name" value="PRX_BCP"/>
    <property type="match status" value="1"/>
</dbReference>
<evidence type="ECO:0000256" key="5">
    <source>
        <dbReference type="ARBA" id="ARBA00022862"/>
    </source>
</evidence>
<dbReference type="GO" id="GO:0008379">
    <property type="term" value="F:thioredoxin peroxidase activity"/>
    <property type="evidence" value="ECO:0007669"/>
    <property type="project" value="TreeGrafter"/>
</dbReference>
<dbReference type="RefSeq" id="WP_147824870.1">
    <property type="nucleotide sequence ID" value="NZ_BAAARG010000001.1"/>
</dbReference>
<keyword evidence="6 16" id="KW-0560">Oxidoreductase</keyword>
<evidence type="ECO:0000256" key="1">
    <source>
        <dbReference type="ARBA" id="ARBA00003330"/>
    </source>
</evidence>
<dbReference type="EMBL" id="VRSW01000001">
    <property type="protein sequence ID" value="TXK06060.1"/>
    <property type="molecule type" value="Genomic_DNA"/>
</dbReference>
<accession>A0A5C8HPJ7</accession>
<dbReference type="Proteomes" id="UP000321196">
    <property type="component" value="Unassembled WGS sequence"/>
</dbReference>
<dbReference type="InterPro" id="IPR050924">
    <property type="entry name" value="Peroxiredoxin_BCP/PrxQ"/>
</dbReference>
<evidence type="ECO:0000313" key="16">
    <source>
        <dbReference type="EMBL" id="TXK06060.1"/>
    </source>
</evidence>